<accession>A0A8B7NAM2</accession>
<evidence type="ECO:0000313" key="2">
    <source>
        <dbReference type="Proteomes" id="UP000694843"/>
    </source>
</evidence>
<dbReference type="InterPro" id="IPR038050">
    <property type="entry name" value="Neuro_actylchol_rec"/>
</dbReference>
<feature type="transmembrane region" description="Helical" evidence="1">
    <location>
        <begin position="104"/>
        <end position="125"/>
    </location>
</feature>
<name>A0A8B7NAM2_HYAAZ</name>
<dbReference type="GO" id="GO:0006811">
    <property type="term" value="P:monoatomic ion transport"/>
    <property type="evidence" value="ECO:0007669"/>
    <property type="project" value="InterPro"/>
</dbReference>
<dbReference type="InterPro" id="IPR036719">
    <property type="entry name" value="Neuro-gated_channel_TM_sf"/>
</dbReference>
<dbReference type="Gene3D" id="1.20.58.390">
    <property type="entry name" value="Neurotransmitter-gated ion-channel transmembrane domain"/>
    <property type="match status" value="1"/>
</dbReference>
<sequence length="202" mass="23036">MDHDGNSGGSLQLFTFIHFRRMLLQEEGNPMLFQLRVARRFGSHVLVTFLPCFVLQLIGLSVFAVPLDDLPSRLTVSISCLIVMAALFTQISSTLPVSADPKIIDVWMFVHVLMLAVVFFSLLALDKIHAVELRDTDERSEVMFEKIRAWPMNLPGKKTTRRPLSRRVNSFFALLFVALYLAFVAVFIVYIYVARNNQLNEN</sequence>
<evidence type="ECO:0000313" key="3">
    <source>
        <dbReference type="RefSeq" id="XP_018010642.2"/>
    </source>
</evidence>
<keyword evidence="1" id="KW-0812">Transmembrane</keyword>
<dbReference type="OrthoDB" id="6378694at2759"/>
<keyword evidence="1" id="KW-1133">Transmembrane helix</keyword>
<feature type="transmembrane region" description="Helical" evidence="1">
    <location>
        <begin position="171"/>
        <end position="193"/>
    </location>
</feature>
<protein>
    <submittedName>
        <fullName evidence="3">Uncharacterized protein LOC108668028</fullName>
    </submittedName>
</protein>
<evidence type="ECO:0000256" key="1">
    <source>
        <dbReference type="SAM" id="Phobius"/>
    </source>
</evidence>
<dbReference type="AlphaFoldDB" id="A0A8B7NAM2"/>
<proteinExistence type="predicted"/>
<dbReference type="Proteomes" id="UP000694843">
    <property type="component" value="Unplaced"/>
</dbReference>
<dbReference type="GO" id="GO:0016020">
    <property type="term" value="C:membrane"/>
    <property type="evidence" value="ECO:0007669"/>
    <property type="project" value="InterPro"/>
</dbReference>
<keyword evidence="1" id="KW-0472">Membrane</keyword>
<dbReference type="RefSeq" id="XP_018010642.2">
    <property type="nucleotide sequence ID" value="XM_018155153.2"/>
</dbReference>
<organism evidence="2 3">
    <name type="scientific">Hyalella azteca</name>
    <name type="common">Amphipod</name>
    <dbReference type="NCBI Taxonomy" id="294128"/>
    <lineage>
        <taxon>Eukaryota</taxon>
        <taxon>Metazoa</taxon>
        <taxon>Ecdysozoa</taxon>
        <taxon>Arthropoda</taxon>
        <taxon>Crustacea</taxon>
        <taxon>Multicrustacea</taxon>
        <taxon>Malacostraca</taxon>
        <taxon>Eumalacostraca</taxon>
        <taxon>Peracarida</taxon>
        <taxon>Amphipoda</taxon>
        <taxon>Senticaudata</taxon>
        <taxon>Talitrida</taxon>
        <taxon>Talitroidea</taxon>
        <taxon>Hyalellidae</taxon>
        <taxon>Hyalella</taxon>
    </lineage>
</organism>
<feature type="transmembrane region" description="Helical" evidence="1">
    <location>
        <begin position="41"/>
        <end position="67"/>
    </location>
</feature>
<feature type="transmembrane region" description="Helical" evidence="1">
    <location>
        <begin position="74"/>
        <end position="92"/>
    </location>
</feature>
<dbReference type="KEGG" id="hazt:108668028"/>
<reference evidence="3" key="1">
    <citation type="submission" date="2025-08" db="UniProtKB">
        <authorList>
            <consortium name="RefSeq"/>
        </authorList>
    </citation>
    <scope>IDENTIFICATION</scope>
    <source>
        <tissue evidence="3">Whole organism</tissue>
    </source>
</reference>
<dbReference type="GeneID" id="108668028"/>
<gene>
    <name evidence="3" type="primary">LOC108668028</name>
</gene>
<keyword evidence="2" id="KW-1185">Reference proteome</keyword>
<dbReference type="SUPFAM" id="SSF90112">
    <property type="entry name" value="Neurotransmitter-gated ion-channel transmembrane pore"/>
    <property type="match status" value="1"/>
</dbReference>